<dbReference type="InterPro" id="IPR000169">
    <property type="entry name" value="Pept_cys_AS"/>
</dbReference>
<dbReference type="InterPro" id="IPR038765">
    <property type="entry name" value="Papain-like_cys_pep_sf"/>
</dbReference>
<evidence type="ECO:0000256" key="2">
    <source>
        <dbReference type="ARBA" id="ARBA00022670"/>
    </source>
</evidence>
<dbReference type="SUPFAM" id="SSF57277">
    <property type="entry name" value="Granulin repeat"/>
    <property type="match status" value="1"/>
</dbReference>
<evidence type="ECO:0000256" key="5">
    <source>
        <dbReference type="ARBA" id="ARBA00023157"/>
    </source>
</evidence>
<dbReference type="FunFam" id="3.90.70.10:FF:000068">
    <property type="entry name" value="Cysteine protease 1"/>
    <property type="match status" value="1"/>
</dbReference>
<feature type="chain" id="PRO_5044833489" description="Cysteine protease" evidence="7">
    <location>
        <begin position="22"/>
        <end position="467"/>
    </location>
</feature>
<dbReference type="InterPro" id="IPR025660">
    <property type="entry name" value="Pept_his_AS"/>
</dbReference>
<evidence type="ECO:0000256" key="3">
    <source>
        <dbReference type="ARBA" id="ARBA00022801"/>
    </source>
</evidence>
<keyword evidence="7" id="KW-0732">Signal</keyword>
<evidence type="ECO:0000259" key="8">
    <source>
        <dbReference type="SMART" id="SM00277"/>
    </source>
</evidence>
<feature type="domain" description="Cathepsin propeptide inhibitor" evidence="10">
    <location>
        <begin position="44"/>
        <end position="100"/>
    </location>
</feature>
<reference evidence="11 12" key="1">
    <citation type="submission" date="2024-09" db="EMBL/GenBank/DDBJ databases">
        <title>Chromosome-scale assembly of Riccia fluitans.</title>
        <authorList>
            <person name="Paukszto L."/>
            <person name="Sawicki J."/>
            <person name="Karawczyk K."/>
            <person name="Piernik-Szablinska J."/>
            <person name="Szczecinska M."/>
            <person name="Mazdziarz M."/>
        </authorList>
    </citation>
    <scope>NUCLEOTIDE SEQUENCE [LARGE SCALE GENOMIC DNA]</scope>
    <source>
        <strain evidence="11">Rf_01</strain>
        <tissue evidence="11">Aerial parts of the thallus</tissue>
    </source>
</reference>
<dbReference type="PROSITE" id="PS00639">
    <property type="entry name" value="THIOL_PROTEASE_HIS"/>
    <property type="match status" value="1"/>
</dbReference>
<evidence type="ECO:0000256" key="6">
    <source>
        <dbReference type="ARBA" id="ARBA00023180"/>
    </source>
</evidence>
<comment type="similarity">
    <text evidence="1">Belongs to the peptidase C1 family.</text>
</comment>
<dbReference type="Gene3D" id="2.10.25.160">
    <property type="entry name" value="Granulin"/>
    <property type="match status" value="1"/>
</dbReference>
<dbReference type="SMART" id="SM00645">
    <property type="entry name" value="Pept_C1"/>
    <property type="match status" value="1"/>
</dbReference>
<dbReference type="Gene3D" id="3.90.70.10">
    <property type="entry name" value="Cysteine proteinases"/>
    <property type="match status" value="1"/>
</dbReference>
<evidence type="ECO:0000313" key="12">
    <source>
        <dbReference type="Proteomes" id="UP001605036"/>
    </source>
</evidence>
<dbReference type="InterPro" id="IPR013201">
    <property type="entry name" value="Prot_inhib_I29"/>
</dbReference>
<dbReference type="InterPro" id="IPR000668">
    <property type="entry name" value="Peptidase_C1A_C"/>
</dbReference>
<evidence type="ECO:0000259" key="9">
    <source>
        <dbReference type="SMART" id="SM00645"/>
    </source>
</evidence>
<dbReference type="SMART" id="SM00277">
    <property type="entry name" value="GRAN"/>
    <property type="match status" value="1"/>
</dbReference>
<dbReference type="Proteomes" id="UP001605036">
    <property type="component" value="Unassembled WGS sequence"/>
</dbReference>
<dbReference type="InterPro" id="IPR037277">
    <property type="entry name" value="Granulin_sf"/>
</dbReference>
<proteinExistence type="inferred from homology"/>
<protein>
    <recommendedName>
        <fullName evidence="13">Cysteine protease</fullName>
    </recommendedName>
</protein>
<name>A0ABD1Z0P9_9MARC</name>
<gene>
    <name evidence="11" type="ORF">R1flu_007774</name>
</gene>
<dbReference type="CDD" id="cd02248">
    <property type="entry name" value="Peptidase_C1A"/>
    <property type="match status" value="1"/>
</dbReference>
<keyword evidence="2" id="KW-0645">Protease</keyword>
<evidence type="ECO:0008006" key="13">
    <source>
        <dbReference type="Google" id="ProtNLM"/>
    </source>
</evidence>
<feature type="domain" description="Granulins" evidence="8">
    <location>
        <begin position="364"/>
        <end position="421"/>
    </location>
</feature>
<dbReference type="SUPFAM" id="SSF54001">
    <property type="entry name" value="Cysteine proteinases"/>
    <property type="match status" value="1"/>
</dbReference>
<sequence length="467" mass="51394">MAAIFKAAVLILSFGFAFVAGLDFSKTGYDPKDVESEDSLRALYDGWAAKHDRLRRSPGEKEMRYAIFRDNLEYIHEHNKHAQDYLLGLNQFADLTNDEFKSLYVGTKFARRRERTSFTYADVTVVPKSIDWRWKGAVSEVKNQGKCGGCWAFSTSGAIEGINQIVTGSLMSLSEQELIDCDTKYEKGCDGGLMDNAFDYVADNGGLHTESAYPYRAVQGTCIRDTLNGPVVTIDDHADVTENNEYDLQKALSNQPISVAIEAGGHDFQFYANGVFTGPCGTKLDHGVLAVGYGTDAGKDYWIVKNSWGPEWGESGFIKLERNIDAKEGKCGIAMEASYPIKKGPNPSPAPPPPPPAPRPDVKCDFKSSCPAGSTCCCGWSVFGFCVSWNCCGLDSAVCCSDHKHCCPENKPVCDLDNNRCLVSQGDMFGAAMLKQTAAQLSLEPYQDQFRADFRPDEKDSRFHASE</sequence>
<dbReference type="SMART" id="SM00848">
    <property type="entry name" value="Inhibitor_I29"/>
    <property type="match status" value="1"/>
</dbReference>
<evidence type="ECO:0000313" key="11">
    <source>
        <dbReference type="EMBL" id="KAL2636295.1"/>
    </source>
</evidence>
<feature type="signal peptide" evidence="7">
    <location>
        <begin position="1"/>
        <end position="21"/>
    </location>
</feature>
<dbReference type="InterPro" id="IPR013128">
    <property type="entry name" value="Peptidase_C1A"/>
</dbReference>
<dbReference type="GO" id="GO:0006508">
    <property type="term" value="P:proteolysis"/>
    <property type="evidence" value="ECO:0007669"/>
    <property type="project" value="UniProtKB-KW"/>
</dbReference>
<evidence type="ECO:0000256" key="1">
    <source>
        <dbReference type="ARBA" id="ARBA00008455"/>
    </source>
</evidence>
<keyword evidence="3" id="KW-0378">Hydrolase</keyword>
<dbReference type="PROSITE" id="PS00139">
    <property type="entry name" value="THIOL_PROTEASE_CYS"/>
    <property type="match status" value="1"/>
</dbReference>
<dbReference type="Pfam" id="PF00112">
    <property type="entry name" value="Peptidase_C1"/>
    <property type="match status" value="1"/>
</dbReference>
<keyword evidence="5" id="KW-1015">Disulfide bond</keyword>
<feature type="domain" description="Peptidase C1A papain C-terminal" evidence="9">
    <location>
        <begin position="126"/>
        <end position="341"/>
    </location>
</feature>
<dbReference type="GO" id="GO:0008234">
    <property type="term" value="F:cysteine-type peptidase activity"/>
    <property type="evidence" value="ECO:0007669"/>
    <property type="project" value="UniProtKB-KW"/>
</dbReference>
<dbReference type="InterPro" id="IPR000118">
    <property type="entry name" value="Granulin"/>
</dbReference>
<dbReference type="Pfam" id="PF08246">
    <property type="entry name" value="Inhibitor_I29"/>
    <property type="match status" value="1"/>
</dbReference>
<evidence type="ECO:0000259" key="10">
    <source>
        <dbReference type="SMART" id="SM00848"/>
    </source>
</evidence>
<dbReference type="EMBL" id="JBHFFA010000003">
    <property type="protein sequence ID" value="KAL2636295.1"/>
    <property type="molecule type" value="Genomic_DNA"/>
</dbReference>
<organism evidence="11 12">
    <name type="scientific">Riccia fluitans</name>
    <dbReference type="NCBI Taxonomy" id="41844"/>
    <lineage>
        <taxon>Eukaryota</taxon>
        <taxon>Viridiplantae</taxon>
        <taxon>Streptophyta</taxon>
        <taxon>Embryophyta</taxon>
        <taxon>Marchantiophyta</taxon>
        <taxon>Marchantiopsida</taxon>
        <taxon>Marchantiidae</taxon>
        <taxon>Marchantiales</taxon>
        <taxon>Ricciaceae</taxon>
        <taxon>Riccia</taxon>
    </lineage>
</organism>
<keyword evidence="6" id="KW-0325">Glycoprotein</keyword>
<dbReference type="Pfam" id="PF00396">
    <property type="entry name" value="Granulin"/>
    <property type="match status" value="1"/>
</dbReference>
<comment type="caution">
    <text evidence="11">The sequence shown here is derived from an EMBL/GenBank/DDBJ whole genome shotgun (WGS) entry which is preliminary data.</text>
</comment>
<evidence type="ECO:0000256" key="4">
    <source>
        <dbReference type="ARBA" id="ARBA00022807"/>
    </source>
</evidence>
<evidence type="ECO:0000256" key="7">
    <source>
        <dbReference type="SAM" id="SignalP"/>
    </source>
</evidence>
<dbReference type="AlphaFoldDB" id="A0ABD1Z0P9"/>
<keyword evidence="12" id="KW-1185">Reference proteome</keyword>
<dbReference type="PRINTS" id="PR00705">
    <property type="entry name" value="PAPAIN"/>
</dbReference>
<keyword evidence="4" id="KW-0788">Thiol protease</keyword>
<dbReference type="InterPro" id="IPR025661">
    <property type="entry name" value="Pept_asp_AS"/>
</dbReference>
<dbReference type="PANTHER" id="PTHR12411">
    <property type="entry name" value="CYSTEINE PROTEASE FAMILY C1-RELATED"/>
    <property type="match status" value="1"/>
</dbReference>
<accession>A0ABD1Z0P9</accession>
<dbReference type="PROSITE" id="PS00640">
    <property type="entry name" value="THIOL_PROTEASE_ASN"/>
    <property type="match status" value="1"/>
</dbReference>
<dbReference type="InterPro" id="IPR039417">
    <property type="entry name" value="Peptidase_C1A_papain-like"/>
</dbReference>